<keyword evidence="2" id="KW-0472">Membrane</keyword>
<evidence type="ECO:0000256" key="2">
    <source>
        <dbReference type="SAM" id="Phobius"/>
    </source>
</evidence>
<dbReference type="InParanoid" id="A0A7N2R675"/>
<dbReference type="GO" id="GO:0000796">
    <property type="term" value="C:condensin complex"/>
    <property type="evidence" value="ECO:0007669"/>
    <property type="project" value="TreeGrafter"/>
</dbReference>
<evidence type="ECO:0000313" key="3">
    <source>
        <dbReference type="EnsemblPlants" id="QL06p009415:mrna"/>
    </source>
</evidence>
<dbReference type="AlphaFoldDB" id="A0A7N2R675"/>
<dbReference type="GO" id="GO:0042393">
    <property type="term" value="F:histone binding"/>
    <property type="evidence" value="ECO:0007669"/>
    <property type="project" value="TreeGrafter"/>
</dbReference>
<feature type="transmembrane region" description="Helical" evidence="2">
    <location>
        <begin position="20"/>
        <end position="38"/>
    </location>
</feature>
<feature type="compositionally biased region" description="Polar residues" evidence="1">
    <location>
        <begin position="670"/>
        <end position="684"/>
    </location>
</feature>
<sequence length="684" mass="76061">MGVFLPHLVEWRMGKRAARLLSQAVTAVYTIGSLVIIVCSSADVNFITLIMHTIITSGNSDPKLSKLPGFTISLKQTAPSLYICELENSDRAALRNNCSDDGRFLHLVFCLLIAMEQFLEFIEDLNFIDLPLEGGSYTWSSGSNQSSMSRIDRALVSHDWEEHYPDVIQRILPCLVSDHFPILVEVGGMARGKSPFRFENMWLKTDGFTDRVHSWWNRHSFFGTPSFVFAKKLKASKEDIIQWNHIEFGHVGCKKTQLLEALKFLDAKEGEFSLSDAKTCERVLWNDCRAHIGDANSQGSRVESQLFTIRLTNGSRTISNVSMELTPEPAADLADNLLKRIEEFHMHSTESADVNAITPLLHTIITSGNSDPKLNKLLGPTVSPKPTVPSLYIQAWVTMGKIFIVDGKLANNFITLFVQELERSDCAALRNNLVVMMADFCVWYTALVDCYIAKIMSVFVIHVNLGEGRQLYCSQDYCRAHECRADFFAPLYSARTDLQLKCRFIISRTFWPPLQSCAEILAAVSDGCFPNSCLQRVRIPSNRGTSSAIADIDEEGRDSGGASAAATRGRAITLAVRKGLIQNSIPVSYLKLQKELIYDMQKYEFSKGKIKAVAKMRKSSSDQSPDVSKVASGKHAQNKFSHKSKDNSKLASAMADAATTRSVLREVNKGASTPPLSSLSVPKL</sequence>
<protein>
    <submittedName>
        <fullName evidence="3">Uncharacterized protein</fullName>
    </submittedName>
</protein>
<dbReference type="SUPFAM" id="SSF56219">
    <property type="entry name" value="DNase I-like"/>
    <property type="match status" value="1"/>
</dbReference>
<accession>A0A7N2R675</accession>
<dbReference type="GO" id="GO:0010032">
    <property type="term" value="P:meiotic chromosome condensation"/>
    <property type="evidence" value="ECO:0007669"/>
    <property type="project" value="TreeGrafter"/>
</dbReference>
<dbReference type="Gramene" id="QL06p009415:mrna">
    <property type="protein sequence ID" value="QL06p009415:mrna"/>
    <property type="gene ID" value="QL06p009415"/>
</dbReference>
<reference evidence="3" key="2">
    <citation type="submission" date="2021-01" db="UniProtKB">
        <authorList>
            <consortium name="EnsemblPlants"/>
        </authorList>
    </citation>
    <scope>IDENTIFICATION</scope>
</reference>
<feature type="region of interest" description="Disordered" evidence="1">
    <location>
        <begin position="665"/>
        <end position="684"/>
    </location>
</feature>
<keyword evidence="2" id="KW-0812">Transmembrane</keyword>
<dbReference type="EnsemblPlants" id="QL06p009415:mrna">
    <property type="protein sequence ID" value="QL06p009415:mrna"/>
    <property type="gene ID" value="QL06p009415"/>
</dbReference>
<feature type="region of interest" description="Disordered" evidence="1">
    <location>
        <begin position="616"/>
        <end position="655"/>
    </location>
</feature>
<dbReference type="GO" id="GO:0000779">
    <property type="term" value="C:condensed chromosome, centromeric region"/>
    <property type="evidence" value="ECO:0007669"/>
    <property type="project" value="TreeGrafter"/>
</dbReference>
<evidence type="ECO:0000313" key="4">
    <source>
        <dbReference type="Proteomes" id="UP000594261"/>
    </source>
</evidence>
<evidence type="ECO:0000256" key="1">
    <source>
        <dbReference type="SAM" id="MobiDB-lite"/>
    </source>
</evidence>
<dbReference type="PANTHER" id="PTHR14222">
    <property type="entry name" value="CONDENSIN"/>
    <property type="match status" value="1"/>
</dbReference>
<dbReference type="Gene3D" id="3.60.10.10">
    <property type="entry name" value="Endonuclease/exonuclease/phosphatase"/>
    <property type="match status" value="1"/>
</dbReference>
<dbReference type="InterPro" id="IPR026971">
    <property type="entry name" value="CND1/NCAPD3"/>
</dbReference>
<dbReference type="Proteomes" id="UP000594261">
    <property type="component" value="Chromosome 6"/>
</dbReference>
<keyword evidence="4" id="KW-1185">Reference proteome</keyword>
<dbReference type="PANTHER" id="PTHR14222:SF1">
    <property type="entry name" value="CONDENSIN-2 COMPLEX SUBUNIT D3"/>
    <property type="match status" value="1"/>
</dbReference>
<organism evidence="3 4">
    <name type="scientific">Quercus lobata</name>
    <name type="common">Valley oak</name>
    <dbReference type="NCBI Taxonomy" id="97700"/>
    <lineage>
        <taxon>Eukaryota</taxon>
        <taxon>Viridiplantae</taxon>
        <taxon>Streptophyta</taxon>
        <taxon>Embryophyta</taxon>
        <taxon>Tracheophyta</taxon>
        <taxon>Spermatophyta</taxon>
        <taxon>Magnoliopsida</taxon>
        <taxon>eudicotyledons</taxon>
        <taxon>Gunneridae</taxon>
        <taxon>Pentapetalae</taxon>
        <taxon>rosids</taxon>
        <taxon>fabids</taxon>
        <taxon>Fagales</taxon>
        <taxon>Fagaceae</taxon>
        <taxon>Quercus</taxon>
    </lineage>
</organism>
<name>A0A7N2R675_QUELO</name>
<keyword evidence="2" id="KW-1133">Transmembrane helix</keyword>
<dbReference type="InterPro" id="IPR036691">
    <property type="entry name" value="Endo/exonu/phosph_ase_sf"/>
</dbReference>
<dbReference type="GO" id="GO:0007076">
    <property type="term" value="P:mitotic chromosome condensation"/>
    <property type="evidence" value="ECO:0007669"/>
    <property type="project" value="InterPro"/>
</dbReference>
<proteinExistence type="predicted"/>
<dbReference type="EMBL" id="LRBV02000006">
    <property type="status" value="NOT_ANNOTATED_CDS"/>
    <property type="molecule type" value="Genomic_DNA"/>
</dbReference>
<reference evidence="3 4" key="1">
    <citation type="journal article" date="2016" name="G3 (Bethesda)">
        <title>First Draft Assembly and Annotation of the Genome of a California Endemic Oak Quercus lobata Nee (Fagaceae).</title>
        <authorList>
            <person name="Sork V.L."/>
            <person name="Fitz-Gibbon S.T."/>
            <person name="Puiu D."/>
            <person name="Crepeau M."/>
            <person name="Gugger P.F."/>
            <person name="Sherman R."/>
            <person name="Stevens K."/>
            <person name="Langley C.H."/>
            <person name="Pellegrini M."/>
            <person name="Salzberg S.L."/>
        </authorList>
    </citation>
    <scope>NUCLEOTIDE SEQUENCE [LARGE SCALE GENOMIC DNA]</scope>
    <source>
        <strain evidence="3 4">cv. SW786</strain>
    </source>
</reference>